<keyword evidence="16" id="KW-1185">Reference proteome</keyword>
<dbReference type="FunFam" id="2.40.50.100:FF:000008">
    <property type="entry name" value="V-type proton ATPase catalytic subunit A"/>
    <property type="match status" value="1"/>
</dbReference>
<dbReference type="NCBIfam" id="NF003220">
    <property type="entry name" value="PRK04192.1"/>
    <property type="match status" value="1"/>
</dbReference>
<dbReference type="AlphaFoldDB" id="R7V2Q5"/>
<protein>
    <recommendedName>
        <fullName evidence="2">H(+)-transporting two-sector ATPase</fullName>
        <ecNumber evidence="2">7.1.2.2</ecNumber>
    </recommendedName>
</protein>
<dbReference type="FunCoup" id="R7V2Q5">
    <property type="interactions" value="1623"/>
</dbReference>
<keyword evidence="8" id="KW-0406">Ion transport</keyword>
<keyword evidence="3" id="KW-0813">Transport</keyword>
<dbReference type="EnsemblMetazoa" id="CapteT152363">
    <property type="protein sequence ID" value="CapteP152363"/>
    <property type="gene ID" value="CapteG152363"/>
</dbReference>
<dbReference type="EMBL" id="AMQN01000937">
    <property type="status" value="NOT_ANNOTATED_CDS"/>
    <property type="molecule type" value="Genomic_DNA"/>
</dbReference>
<dbReference type="InterPro" id="IPR022878">
    <property type="entry name" value="V-ATPase_asu"/>
</dbReference>
<keyword evidence="4" id="KW-0547">Nucleotide-binding</keyword>
<dbReference type="SUPFAM" id="SSF47917">
    <property type="entry name" value="C-terminal domain of alpha and beta subunits of F1 ATP synthase"/>
    <property type="match status" value="1"/>
</dbReference>
<dbReference type="PANTHER" id="PTHR43607">
    <property type="entry name" value="V-TYPE PROTON ATPASE CATALYTIC SUBUNIT A"/>
    <property type="match status" value="1"/>
</dbReference>
<dbReference type="PANTHER" id="PTHR43607:SF1">
    <property type="entry name" value="H(+)-TRANSPORTING TWO-SECTOR ATPASE"/>
    <property type="match status" value="1"/>
</dbReference>
<dbReference type="InterPro" id="IPR004100">
    <property type="entry name" value="ATPase_F1/V1/A1_a/bsu_N"/>
</dbReference>
<dbReference type="GO" id="GO:0005524">
    <property type="term" value="F:ATP binding"/>
    <property type="evidence" value="ECO:0007669"/>
    <property type="project" value="UniProtKB-KW"/>
</dbReference>
<dbReference type="SUPFAM" id="SSF50615">
    <property type="entry name" value="N-terminal domain of alpha and beta subunits of F1 ATP synthase"/>
    <property type="match status" value="1"/>
</dbReference>
<evidence type="ECO:0000256" key="5">
    <source>
        <dbReference type="ARBA" id="ARBA00022781"/>
    </source>
</evidence>
<evidence type="ECO:0000259" key="10">
    <source>
        <dbReference type="Pfam" id="PF00006"/>
    </source>
</evidence>
<dbReference type="STRING" id="283909.R7V2Q5"/>
<dbReference type="InterPro" id="IPR027417">
    <property type="entry name" value="P-loop_NTPase"/>
</dbReference>
<dbReference type="Gene3D" id="2.40.50.100">
    <property type="match status" value="1"/>
</dbReference>
<dbReference type="GO" id="GO:0046034">
    <property type="term" value="P:ATP metabolic process"/>
    <property type="evidence" value="ECO:0007669"/>
    <property type="project" value="InterPro"/>
</dbReference>
<gene>
    <name evidence="14" type="ORF">CAPTEDRAFT_152363</name>
</gene>
<dbReference type="GO" id="GO:0033180">
    <property type="term" value="C:proton-transporting V-type ATPase, V1 domain"/>
    <property type="evidence" value="ECO:0007669"/>
    <property type="project" value="InterPro"/>
</dbReference>
<dbReference type="GO" id="GO:0046961">
    <property type="term" value="F:proton-transporting ATPase activity, rotational mechanism"/>
    <property type="evidence" value="ECO:0007669"/>
    <property type="project" value="InterPro"/>
</dbReference>
<dbReference type="CDD" id="cd18111">
    <property type="entry name" value="ATP-synt_V_A-type_alpha_C"/>
    <property type="match status" value="1"/>
</dbReference>
<evidence type="ECO:0000256" key="8">
    <source>
        <dbReference type="ARBA" id="ARBA00023065"/>
    </source>
</evidence>
<dbReference type="PROSITE" id="PS00152">
    <property type="entry name" value="ATPASE_ALPHA_BETA"/>
    <property type="match status" value="1"/>
</dbReference>
<dbReference type="Proteomes" id="UP000014760">
    <property type="component" value="Unassembled WGS sequence"/>
</dbReference>
<dbReference type="SUPFAM" id="SSF52540">
    <property type="entry name" value="P-loop containing nucleoside triphosphate hydrolases"/>
    <property type="match status" value="1"/>
</dbReference>
<dbReference type="InterPro" id="IPR023366">
    <property type="entry name" value="ATP_synth_asu-like_sf"/>
</dbReference>
<dbReference type="Pfam" id="PF02874">
    <property type="entry name" value="ATP-synt_ab_N"/>
    <property type="match status" value="1"/>
</dbReference>
<accession>R7V2Q5</accession>
<feature type="domain" description="ATPase F1/V1/A1 complex alpha/beta subunit N-terminal" evidence="11">
    <location>
        <begin position="26"/>
        <end position="88"/>
    </location>
</feature>
<reference evidence="15" key="3">
    <citation type="submission" date="2015-06" db="UniProtKB">
        <authorList>
            <consortium name="EnsemblMetazoa"/>
        </authorList>
    </citation>
    <scope>IDENTIFICATION</scope>
</reference>
<dbReference type="Pfam" id="PF00006">
    <property type="entry name" value="ATP-synt_ab"/>
    <property type="match status" value="1"/>
</dbReference>
<dbReference type="HOGENOM" id="CLU_008162_3_1_1"/>
<evidence type="ECO:0000256" key="2">
    <source>
        <dbReference type="ARBA" id="ARBA00012473"/>
    </source>
</evidence>
<evidence type="ECO:0000256" key="3">
    <source>
        <dbReference type="ARBA" id="ARBA00022448"/>
    </source>
</evidence>
<dbReference type="InterPro" id="IPR005725">
    <property type="entry name" value="ATPase_V1-cplx_asu"/>
</dbReference>
<dbReference type="CDD" id="cd01134">
    <property type="entry name" value="V_A-ATPase_A"/>
    <property type="match status" value="1"/>
</dbReference>
<dbReference type="Pfam" id="PF16886">
    <property type="entry name" value="ATP-synt_ab_Xtn"/>
    <property type="match status" value="1"/>
</dbReference>
<dbReference type="FunFam" id="2.40.30.20:FF:000002">
    <property type="entry name" value="V-type proton ATPase catalytic subunit A"/>
    <property type="match status" value="1"/>
</dbReference>
<dbReference type="Gene3D" id="3.40.50.300">
    <property type="entry name" value="P-loop containing nucleotide triphosphate hydrolases"/>
    <property type="match status" value="1"/>
</dbReference>
<proteinExistence type="inferred from homology"/>
<dbReference type="Gene3D" id="1.10.1140.10">
    <property type="entry name" value="Bovine Mitochondrial F1-atpase, Atp Synthase Beta Chain, Chain D, domain 3"/>
    <property type="match status" value="1"/>
</dbReference>
<dbReference type="FunFam" id="1.10.1140.10:FF:000002">
    <property type="entry name" value="V-type proton ATPase catalytic subunit A"/>
    <property type="match status" value="1"/>
</dbReference>
<feature type="domain" description="ATP synthase A/B type C-terminal" evidence="13">
    <location>
        <begin position="467"/>
        <end position="565"/>
    </location>
</feature>
<reference evidence="16" key="1">
    <citation type="submission" date="2012-12" db="EMBL/GenBank/DDBJ databases">
        <authorList>
            <person name="Hellsten U."/>
            <person name="Grimwood J."/>
            <person name="Chapman J.A."/>
            <person name="Shapiro H."/>
            <person name="Aerts A."/>
            <person name="Otillar R.P."/>
            <person name="Terry A.Y."/>
            <person name="Boore J.L."/>
            <person name="Simakov O."/>
            <person name="Marletaz F."/>
            <person name="Cho S.-J."/>
            <person name="Edsinger-Gonzales E."/>
            <person name="Havlak P."/>
            <person name="Kuo D.-H."/>
            <person name="Larsson T."/>
            <person name="Lv J."/>
            <person name="Arendt D."/>
            <person name="Savage R."/>
            <person name="Osoegawa K."/>
            <person name="de Jong P."/>
            <person name="Lindberg D.R."/>
            <person name="Seaver E.C."/>
            <person name="Weisblat D.A."/>
            <person name="Putnam N.H."/>
            <person name="Grigoriev I.V."/>
            <person name="Rokhsar D.S."/>
        </authorList>
    </citation>
    <scope>NUCLEOTIDE SEQUENCE</scope>
    <source>
        <strain evidence="16">I ESC-2004</strain>
    </source>
</reference>
<evidence type="ECO:0000256" key="4">
    <source>
        <dbReference type="ARBA" id="ARBA00022741"/>
    </source>
</evidence>
<dbReference type="InterPro" id="IPR024034">
    <property type="entry name" value="ATPase_F1/V1_b/a_C"/>
</dbReference>
<dbReference type="HAMAP" id="MF_00309">
    <property type="entry name" value="ATP_synth_A_arch"/>
    <property type="match status" value="1"/>
</dbReference>
<evidence type="ECO:0000256" key="6">
    <source>
        <dbReference type="ARBA" id="ARBA00022840"/>
    </source>
</evidence>
<evidence type="ECO:0000313" key="15">
    <source>
        <dbReference type="EnsemblMetazoa" id="CapteP152363"/>
    </source>
</evidence>
<evidence type="ECO:0000259" key="12">
    <source>
        <dbReference type="Pfam" id="PF16886"/>
    </source>
</evidence>
<evidence type="ECO:0000259" key="13">
    <source>
        <dbReference type="Pfam" id="PF22919"/>
    </source>
</evidence>
<keyword evidence="6" id="KW-0067">ATP-binding</keyword>
<comment type="similarity">
    <text evidence="1">Belongs to the ATPase alpha/beta chains family.</text>
</comment>
<name>R7V2Q5_CAPTE</name>
<dbReference type="NCBIfam" id="TIGR01042">
    <property type="entry name" value="V-ATPase_V1_A"/>
    <property type="match status" value="1"/>
</dbReference>
<dbReference type="OMA" id="RIVKTFW"/>
<evidence type="ECO:0000313" key="16">
    <source>
        <dbReference type="Proteomes" id="UP000014760"/>
    </source>
</evidence>
<evidence type="ECO:0000256" key="9">
    <source>
        <dbReference type="ARBA" id="ARBA00048383"/>
    </source>
</evidence>
<dbReference type="InterPro" id="IPR020003">
    <property type="entry name" value="ATPase_a/bsu_AS"/>
</dbReference>
<evidence type="ECO:0000313" key="14">
    <source>
        <dbReference type="EMBL" id="ELU09986.1"/>
    </source>
</evidence>
<dbReference type="InterPro" id="IPR031686">
    <property type="entry name" value="ATP-synth_a_Xtn"/>
</dbReference>
<dbReference type="OrthoDB" id="1676488at2759"/>
<evidence type="ECO:0000256" key="1">
    <source>
        <dbReference type="ARBA" id="ARBA00008936"/>
    </source>
</evidence>
<organism evidence="14">
    <name type="scientific">Capitella teleta</name>
    <name type="common">Polychaete worm</name>
    <dbReference type="NCBI Taxonomy" id="283909"/>
    <lineage>
        <taxon>Eukaryota</taxon>
        <taxon>Metazoa</taxon>
        <taxon>Spiralia</taxon>
        <taxon>Lophotrochozoa</taxon>
        <taxon>Annelida</taxon>
        <taxon>Polychaeta</taxon>
        <taxon>Sedentaria</taxon>
        <taxon>Scolecida</taxon>
        <taxon>Capitellidae</taxon>
        <taxon>Capitella</taxon>
    </lineage>
</organism>
<dbReference type="EMBL" id="KB297742">
    <property type="protein sequence ID" value="ELU09986.1"/>
    <property type="molecule type" value="Genomic_DNA"/>
</dbReference>
<dbReference type="Pfam" id="PF22919">
    <property type="entry name" value="ATP-synt_VA_C"/>
    <property type="match status" value="1"/>
</dbReference>
<keyword evidence="7" id="KW-1278">Translocase</keyword>
<evidence type="ECO:0000259" key="11">
    <source>
        <dbReference type="Pfam" id="PF02874"/>
    </source>
</evidence>
<reference evidence="14 16" key="2">
    <citation type="journal article" date="2013" name="Nature">
        <title>Insights into bilaterian evolution from three spiralian genomes.</title>
        <authorList>
            <person name="Simakov O."/>
            <person name="Marletaz F."/>
            <person name="Cho S.J."/>
            <person name="Edsinger-Gonzales E."/>
            <person name="Havlak P."/>
            <person name="Hellsten U."/>
            <person name="Kuo D.H."/>
            <person name="Larsson T."/>
            <person name="Lv J."/>
            <person name="Arendt D."/>
            <person name="Savage R."/>
            <person name="Osoegawa K."/>
            <person name="de Jong P."/>
            <person name="Grimwood J."/>
            <person name="Chapman J.A."/>
            <person name="Shapiro H."/>
            <person name="Aerts A."/>
            <person name="Otillar R.P."/>
            <person name="Terry A.Y."/>
            <person name="Boore J.L."/>
            <person name="Grigoriev I.V."/>
            <person name="Lindberg D.R."/>
            <person name="Seaver E.C."/>
            <person name="Weisblat D.A."/>
            <person name="Putnam N.H."/>
            <person name="Rokhsar D.S."/>
        </authorList>
    </citation>
    <scope>NUCLEOTIDE SEQUENCE</scope>
    <source>
        <strain evidence="14 16">I ESC-2004</strain>
    </source>
</reference>
<feature type="domain" description="ATPsynthase alpha/beta subunit barrel-sandwich" evidence="12">
    <location>
        <begin position="129"/>
        <end position="216"/>
    </location>
</feature>
<keyword evidence="5" id="KW-0375">Hydrogen ion transport</keyword>
<dbReference type="Gene3D" id="2.40.30.20">
    <property type="match status" value="1"/>
</dbReference>
<dbReference type="FunFam" id="3.40.50.300:FF:000052">
    <property type="entry name" value="V-type proton ATPase catalytic subunit A"/>
    <property type="match status" value="1"/>
</dbReference>
<sequence>MAGGMDRTKNLPKIQDNEKESILGYVYAVSGPVVTANKMSGSAMYELVRVGHYELVGEIIRLEGDMATIQVYEETSGVTVGDPVLRTGKPLSVELGPGIMGSIFDGIQRPLQDICEATNSIYIPKGINTPALGRDAKWDYEPLNVRVGSHITGGDIYGVIYENNLIQHKIMLPPKARGTISWMAEAGSYDINDVILETEFDGEKSKYTMMQVWPVRQLRPVNEKLAANHPLLTGQRVLDALFPCVQGGTAAIPGAFGCGKTVISQSLSKYSNSEVIVYVGCGERGNEMSEVLRDFPELTMTVDGQEETIMRRTALVANTSNMPVAAREASIYTGITLSEYFRDMGLNVSMMADSTSRWAEALREISGRLAEMPADSGYPAYLGARLASFYERAGRVKCLGNPDREGSVTIVGAVSPPGGDFSDPVTSATLGIVQVFWGLDKKLAQRKHFPSVNWLISFSKYMRALDEYYDKNFGDFVALRTKVKEILQEEEDLSEIVQLVGKGSLAEGDKITMEVAKILKDDFLQQNGYSSYDRFCPFYKTTGMMRNIIGFYEMARHAVESTAQSENKITWNIIRENMNDIIYKLSSMKFKDPGADGEAKIKADYDELHEEMQTAFRNLED</sequence>
<dbReference type="GO" id="GO:0005765">
    <property type="term" value="C:lysosomal membrane"/>
    <property type="evidence" value="ECO:0007669"/>
    <property type="project" value="TreeGrafter"/>
</dbReference>
<feature type="domain" description="ATPase F1/V1/A1 complex alpha/beta subunit nucleotide-binding" evidence="10">
    <location>
        <begin position="234"/>
        <end position="459"/>
    </location>
</feature>
<comment type="catalytic activity">
    <reaction evidence="9">
        <text>ATP + H2O + 4 H(+)(in) = ADP + phosphate + 5 H(+)(out)</text>
        <dbReference type="Rhea" id="RHEA:57720"/>
        <dbReference type="ChEBI" id="CHEBI:15377"/>
        <dbReference type="ChEBI" id="CHEBI:15378"/>
        <dbReference type="ChEBI" id="CHEBI:30616"/>
        <dbReference type="ChEBI" id="CHEBI:43474"/>
        <dbReference type="ChEBI" id="CHEBI:456216"/>
        <dbReference type="EC" id="7.1.2.2"/>
    </reaction>
</comment>
<dbReference type="GO" id="GO:0016887">
    <property type="term" value="F:ATP hydrolysis activity"/>
    <property type="evidence" value="ECO:0007669"/>
    <property type="project" value="InterPro"/>
</dbReference>
<dbReference type="EC" id="7.1.2.2" evidence="2"/>
<dbReference type="CDD" id="cd18119">
    <property type="entry name" value="ATP-synt_V_A-type_alpha_N"/>
    <property type="match status" value="1"/>
</dbReference>
<evidence type="ECO:0000256" key="7">
    <source>
        <dbReference type="ARBA" id="ARBA00022967"/>
    </source>
</evidence>
<dbReference type="InterPro" id="IPR055190">
    <property type="entry name" value="ATP-synt_VA_C"/>
</dbReference>
<dbReference type="InterPro" id="IPR000194">
    <property type="entry name" value="ATPase_F1/V1/A1_a/bsu_nucl-bd"/>
</dbReference>
<dbReference type="InterPro" id="IPR036121">
    <property type="entry name" value="ATPase_F1/V1/A1_a/bsu_N_sf"/>
</dbReference>